<dbReference type="AlphaFoldDB" id="A0A2P1PNM4"/>
<dbReference type="NCBIfam" id="NF041518">
    <property type="entry name" value="choice_anch_Q"/>
    <property type="match status" value="1"/>
</dbReference>
<organism evidence="2 3">
    <name type="scientific">Ahniella affigens</name>
    <dbReference type="NCBI Taxonomy" id="2021234"/>
    <lineage>
        <taxon>Bacteria</taxon>
        <taxon>Pseudomonadati</taxon>
        <taxon>Pseudomonadota</taxon>
        <taxon>Gammaproteobacteria</taxon>
        <taxon>Lysobacterales</taxon>
        <taxon>Rhodanobacteraceae</taxon>
        <taxon>Ahniella</taxon>
    </lineage>
</organism>
<feature type="chain" id="PRO_5015136443" description="Right handed beta helix domain-containing protein" evidence="1">
    <location>
        <begin position="29"/>
        <end position="363"/>
    </location>
</feature>
<keyword evidence="3" id="KW-1185">Reference proteome</keyword>
<gene>
    <name evidence="2" type="ORF">C7S18_04110</name>
</gene>
<proteinExistence type="predicted"/>
<dbReference type="SUPFAM" id="SSF51126">
    <property type="entry name" value="Pectin lyase-like"/>
    <property type="match status" value="1"/>
</dbReference>
<accession>A0A2P1PNM4</accession>
<keyword evidence="1" id="KW-0732">Signal</keyword>
<feature type="signal peptide" evidence="1">
    <location>
        <begin position="1"/>
        <end position="28"/>
    </location>
</feature>
<dbReference type="KEGG" id="xba:C7S18_04110"/>
<evidence type="ECO:0000313" key="3">
    <source>
        <dbReference type="Proteomes" id="UP000241074"/>
    </source>
</evidence>
<dbReference type="EMBL" id="CP027860">
    <property type="protein sequence ID" value="AVP96427.1"/>
    <property type="molecule type" value="Genomic_DNA"/>
</dbReference>
<sequence>MASHRTARLMTRSLLTLAASAWFAAAQAASFCAATGDQLASALNTADSNNANDEIRVTSGVKTRTGIADGFTRWVYIEGASEGDNDLVLSGGWNAACTIQNLQVPTILDAELSGPALDVQLNSVSFAVIDLSGFDIVRGYTNISFDFSGLRVSTESTNGPAITLDRIRVRNSGSDGNSSGIVRLGSNSGSLQVRNMQVDHNRSYSGASVILAAGGTSNIRFVNSTVATNTDSVATSAGPVGGVSAFGSGTIDLYNNVLYGNTSANSVDLSLASGVGILANNHIGVLRGTPANVGGTTTGDPLLSYNASGWAVPAGGSQLRDSGSTFVPGGAGAIDARGLPRVQGVKIDRGAVEFDSMFASGFE</sequence>
<name>A0A2P1PNM4_9GAMM</name>
<evidence type="ECO:0000313" key="2">
    <source>
        <dbReference type="EMBL" id="AVP96427.1"/>
    </source>
</evidence>
<protein>
    <recommendedName>
        <fullName evidence="4">Right handed beta helix domain-containing protein</fullName>
    </recommendedName>
</protein>
<dbReference type="InterPro" id="IPR011050">
    <property type="entry name" value="Pectin_lyase_fold/virulence"/>
</dbReference>
<dbReference type="InterPro" id="IPR059226">
    <property type="entry name" value="Choice_anch_Q_dom"/>
</dbReference>
<evidence type="ECO:0008006" key="4">
    <source>
        <dbReference type="Google" id="ProtNLM"/>
    </source>
</evidence>
<reference evidence="2 3" key="1">
    <citation type="submission" date="2018-03" db="EMBL/GenBank/DDBJ databases">
        <title>Ahniella affigens gen. nov., sp. nov., a gammaproteobacterium isolated from sandy soil near a stream.</title>
        <authorList>
            <person name="Ko Y."/>
            <person name="Kim J.-H."/>
        </authorList>
    </citation>
    <scope>NUCLEOTIDE SEQUENCE [LARGE SCALE GENOMIC DNA]</scope>
    <source>
        <strain evidence="2 3">D13</strain>
    </source>
</reference>
<evidence type="ECO:0000256" key="1">
    <source>
        <dbReference type="SAM" id="SignalP"/>
    </source>
</evidence>
<dbReference type="Proteomes" id="UP000241074">
    <property type="component" value="Chromosome"/>
</dbReference>
<reference evidence="2 3" key="2">
    <citation type="submission" date="2018-03" db="EMBL/GenBank/DDBJ databases">
        <authorList>
            <person name="Keele B.F."/>
        </authorList>
    </citation>
    <scope>NUCLEOTIDE SEQUENCE [LARGE SCALE GENOMIC DNA]</scope>
    <source>
        <strain evidence="2 3">D13</strain>
    </source>
</reference>